<dbReference type="RefSeq" id="WP_353683645.1">
    <property type="nucleotide sequence ID" value="NZ_CP144373.1"/>
</dbReference>
<gene>
    <name evidence="1" type="ORF">V4D30_07120</name>
</gene>
<accession>A0AAU8GU97</accession>
<evidence type="ECO:0000313" key="1">
    <source>
        <dbReference type="EMBL" id="XCH46106.1"/>
    </source>
</evidence>
<dbReference type="AlphaFoldDB" id="A0AAU8GU97"/>
<dbReference type="KEGG" id="taut:V4D30_07120"/>
<name>A0AAU8GU97_9BACT</name>
<organism evidence="1">
    <name type="scientific">Thermodesulfovibrio autotrophicus</name>
    <dbReference type="NCBI Taxonomy" id="3118333"/>
    <lineage>
        <taxon>Bacteria</taxon>
        <taxon>Pseudomonadati</taxon>
        <taxon>Nitrospirota</taxon>
        <taxon>Thermodesulfovibrionia</taxon>
        <taxon>Thermodesulfovibrionales</taxon>
        <taxon>Thermodesulfovibrionaceae</taxon>
        <taxon>Thermodesulfovibrio</taxon>
    </lineage>
</organism>
<sequence length="112" mass="12800">MNYSLCEACNDIPLCHPEAKPRDLLEKRQEWNKRWEENQKGINSVLEEIKLLQRRHDIGASPARGGLRAEASFRDAMKGIVEESSPVYMPSEIQNSIISLCSSIHLTYCQLL</sequence>
<proteinExistence type="predicted"/>
<dbReference type="InterPro" id="IPR024271">
    <property type="entry name" value="DUF3782"/>
</dbReference>
<protein>
    <submittedName>
        <fullName evidence="1">DUF3782 domain-containing protein</fullName>
    </submittedName>
</protein>
<dbReference type="Pfam" id="PF12644">
    <property type="entry name" value="DUF3782"/>
    <property type="match status" value="1"/>
</dbReference>
<dbReference type="EMBL" id="CP144373">
    <property type="protein sequence ID" value="XCH46106.1"/>
    <property type="molecule type" value="Genomic_DNA"/>
</dbReference>
<reference evidence="1" key="1">
    <citation type="submission" date="2024-01" db="EMBL/GenBank/DDBJ databases">
        <title>The first autotrophic representatives of the genus Thermodesulfovibrio.</title>
        <authorList>
            <person name="Maltseva A.I."/>
            <person name="Elcheninov A.G."/>
            <person name="Kublanov I.V."/>
            <person name="Lebedinsky A.V."/>
            <person name="Frolov E.N."/>
        </authorList>
    </citation>
    <scope>NUCLEOTIDE SEQUENCE</scope>
    <source>
        <strain evidence="1">3907-1M</strain>
    </source>
</reference>